<comment type="similarity">
    <text evidence="1 5 6">Belongs to the peptidase S8 family.</text>
</comment>
<feature type="active site" description="Charge relay system" evidence="5">
    <location>
        <position position="192"/>
    </location>
</feature>
<keyword evidence="2 5" id="KW-0645">Protease</keyword>
<comment type="caution">
    <text evidence="9">The sequence shown here is derived from an EMBL/GenBank/DDBJ whole genome shotgun (WGS) entry which is preliminary data.</text>
</comment>
<dbReference type="InterPro" id="IPR023827">
    <property type="entry name" value="Peptidase_S8_Asp-AS"/>
</dbReference>
<evidence type="ECO:0000256" key="6">
    <source>
        <dbReference type="RuleBase" id="RU003355"/>
    </source>
</evidence>
<dbReference type="PANTHER" id="PTHR43806:SF11">
    <property type="entry name" value="CEREVISIN-RELATED"/>
    <property type="match status" value="1"/>
</dbReference>
<sequence>MPMTRTSRLPGTVLLALALAACGQQPASEAATPVPDPAPVTTATPIAVPTARAPYALMVSADKSDSVQGLEREFGGRVVAFSAQAGYALLAVDSAQLPVVTQGAGGKARSRRVVEPNQAAFDGGGVTAMQGRRTLWAGGEFRAWTGGRRTLWAGGSYAPVPENSVTWGQVRLQQAQRLAPHLGAGVKVAVIDTGLDLTHPAFEGALAPQGEWWDFYGNDALPQDEGALGIGGYGHGTSVAGIVLQVAPNATILPLRVLGPDGSGDILGVAKAIDWAVKHGARVINLSLGSDERSQIVQDAIERATRSGVFVVASAGNENTDPITYPARDAAGKGNERELSVGSVDARDVKSSFSNYGSALEVVAPGEDVFGPAPRDANGVPQLAAWSGTSMAAPMAAGGLALALGESDKKVRGDLAQKMSARAHNVYGLPGNRAYRTKLGVQGRLDLEAFLRDVLGLGDENDDHNE</sequence>
<dbReference type="PROSITE" id="PS51257">
    <property type="entry name" value="PROKAR_LIPOPROTEIN"/>
    <property type="match status" value="1"/>
</dbReference>
<dbReference type="PANTHER" id="PTHR43806">
    <property type="entry name" value="PEPTIDASE S8"/>
    <property type="match status" value="1"/>
</dbReference>
<keyword evidence="3 5" id="KW-0378">Hydrolase</keyword>
<evidence type="ECO:0000313" key="10">
    <source>
        <dbReference type="Proteomes" id="UP000308000"/>
    </source>
</evidence>
<feature type="domain" description="Peptidase S8/S53" evidence="8">
    <location>
        <begin position="183"/>
        <end position="409"/>
    </location>
</feature>
<dbReference type="InterPro" id="IPR000209">
    <property type="entry name" value="Peptidase_S8/S53_dom"/>
</dbReference>
<dbReference type="InterPro" id="IPR015500">
    <property type="entry name" value="Peptidase_S8_subtilisin-rel"/>
</dbReference>
<dbReference type="GO" id="GO:0006508">
    <property type="term" value="P:proteolysis"/>
    <property type="evidence" value="ECO:0007669"/>
    <property type="project" value="UniProtKB-KW"/>
</dbReference>
<proteinExistence type="inferred from homology"/>
<evidence type="ECO:0000256" key="5">
    <source>
        <dbReference type="PROSITE-ProRule" id="PRU01240"/>
    </source>
</evidence>
<feature type="active site" description="Charge relay system" evidence="5">
    <location>
        <position position="235"/>
    </location>
</feature>
<organism evidence="9 10">
    <name type="scientific">Deinococcus metallilatus</name>
    <dbReference type="NCBI Taxonomy" id="1211322"/>
    <lineage>
        <taxon>Bacteria</taxon>
        <taxon>Thermotogati</taxon>
        <taxon>Deinococcota</taxon>
        <taxon>Deinococci</taxon>
        <taxon>Deinococcales</taxon>
        <taxon>Deinococcaceae</taxon>
        <taxon>Deinococcus</taxon>
    </lineage>
</organism>
<dbReference type="Pfam" id="PF00082">
    <property type="entry name" value="Peptidase_S8"/>
    <property type="match status" value="1"/>
</dbReference>
<accession>A0AAJ5FAQ5</accession>
<evidence type="ECO:0000256" key="1">
    <source>
        <dbReference type="ARBA" id="ARBA00011073"/>
    </source>
</evidence>
<feature type="active site" description="Charge relay system" evidence="5">
    <location>
        <position position="390"/>
    </location>
</feature>
<name>A0AAJ5FAQ5_9DEIO</name>
<evidence type="ECO:0000259" key="8">
    <source>
        <dbReference type="Pfam" id="PF00082"/>
    </source>
</evidence>
<dbReference type="Gene3D" id="3.40.50.200">
    <property type="entry name" value="Peptidase S8/S53 domain"/>
    <property type="match status" value="1"/>
</dbReference>
<dbReference type="PRINTS" id="PR00723">
    <property type="entry name" value="SUBTILISIN"/>
</dbReference>
<evidence type="ECO:0000256" key="2">
    <source>
        <dbReference type="ARBA" id="ARBA00022670"/>
    </source>
</evidence>
<feature type="chain" id="PRO_5042514312" evidence="7">
    <location>
        <begin position="31"/>
        <end position="466"/>
    </location>
</feature>
<gene>
    <name evidence="9" type="ORF">FCS05_02570</name>
</gene>
<keyword evidence="7" id="KW-0732">Signal</keyword>
<dbReference type="SUPFAM" id="SSF52743">
    <property type="entry name" value="Subtilisin-like"/>
    <property type="match status" value="1"/>
</dbReference>
<dbReference type="GO" id="GO:0004252">
    <property type="term" value="F:serine-type endopeptidase activity"/>
    <property type="evidence" value="ECO:0007669"/>
    <property type="project" value="UniProtKB-UniRule"/>
</dbReference>
<dbReference type="InterPro" id="IPR050131">
    <property type="entry name" value="Peptidase_S8_subtilisin-like"/>
</dbReference>
<dbReference type="InterPro" id="IPR036852">
    <property type="entry name" value="Peptidase_S8/S53_dom_sf"/>
</dbReference>
<dbReference type="EMBL" id="VBRC01000002">
    <property type="protein sequence ID" value="TLK30662.1"/>
    <property type="molecule type" value="Genomic_DNA"/>
</dbReference>
<dbReference type="PROSITE" id="PS00136">
    <property type="entry name" value="SUBTILASE_ASP"/>
    <property type="match status" value="1"/>
</dbReference>
<evidence type="ECO:0000256" key="4">
    <source>
        <dbReference type="ARBA" id="ARBA00022825"/>
    </source>
</evidence>
<evidence type="ECO:0000313" key="9">
    <source>
        <dbReference type="EMBL" id="TLK30662.1"/>
    </source>
</evidence>
<dbReference type="AlphaFoldDB" id="A0AAJ5FAQ5"/>
<feature type="signal peptide" evidence="7">
    <location>
        <begin position="1"/>
        <end position="30"/>
    </location>
</feature>
<evidence type="ECO:0000256" key="7">
    <source>
        <dbReference type="SAM" id="SignalP"/>
    </source>
</evidence>
<dbReference type="PROSITE" id="PS00138">
    <property type="entry name" value="SUBTILASE_SER"/>
    <property type="match status" value="1"/>
</dbReference>
<reference evidence="9 10" key="1">
    <citation type="submission" date="2019-04" db="EMBL/GenBank/DDBJ databases">
        <title>Deinococcus metalilatus MA1002 mutant No.5.</title>
        <authorList>
            <person name="Park W."/>
            <person name="Park C."/>
        </authorList>
    </citation>
    <scope>NUCLEOTIDE SEQUENCE [LARGE SCALE GENOMIC DNA]</scope>
    <source>
        <strain evidence="9 10">MA1002-m5</strain>
    </source>
</reference>
<keyword evidence="4 5" id="KW-0720">Serine protease</keyword>
<evidence type="ECO:0000256" key="3">
    <source>
        <dbReference type="ARBA" id="ARBA00022801"/>
    </source>
</evidence>
<dbReference type="Proteomes" id="UP000308000">
    <property type="component" value="Unassembled WGS sequence"/>
</dbReference>
<dbReference type="InterPro" id="IPR023828">
    <property type="entry name" value="Peptidase_S8_Ser-AS"/>
</dbReference>
<dbReference type="PROSITE" id="PS51892">
    <property type="entry name" value="SUBTILASE"/>
    <property type="match status" value="1"/>
</dbReference>
<protein>
    <submittedName>
        <fullName evidence="9">Peptidase S8/S53 subtilisin kexin sedolisin</fullName>
    </submittedName>
</protein>